<evidence type="ECO:0000256" key="2">
    <source>
        <dbReference type="ARBA" id="ARBA00023180"/>
    </source>
</evidence>
<protein>
    <submittedName>
        <fullName evidence="7">LOW QUALITY PROTEIN: neuroligin-3-like</fullName>
    </submittedName>
</protein>
<feature type="region of interest" description="Disordered" evidence="3">
    <location>
        <begin position="499"/>
        <end position="518"/>
    </location>
</feature>
<evidence type="ECO:0000256" key="1">
    <source>
        <dbReference type="ARBA" id="ARBA00005964"/>
    </source>
</evidence>
<evidence type="ECO:0000259" key="5">
    <source>
        <dbReference type="Pfam" id="PF00135"/>
    </source>
</evidence>
<dbReference type="AlphaFoldDB" id="A0A6P9A5X5"/>
<feature type="non-terminal residue" evidence="7">
    <location>
        <position position="734"/>
    </location>
</feature>
<gene>
    <name evidence="7" type="primary">LOC117651729</name>
</gene>
<accession>A0A6P9A5X5</accession>
<proteinExistence type="inferred from homology"/>
<evidence type="ECO:0000256" key="3">
    <source>
        <dbReference type="SAM" id="MobiDB-lite"/>
    </source>
</evidence>
<organism evidence="7">
    <name type="scientific">Thrips palmi</name>
    <name type="common">Melon thrips</name>
    <dbReference type="NCBI Taxonomy" id="161013"/>
    <lineage>
        <taxon>Eukaryota</taxon>
        <taxon>Metazoa</taxon>
        <taxon>Ecdysozoa</taxon>
        <taxon>Arthropoda</taxon>
        <taxon>Hexapoda</taxon>
        <taxon>Insecta</taxon>
        <taxon>Pterygota</taxon>
        <taxon>Neoptera</taxon>
        <taxon>Paraneoptera</taxon>
        <taxon>Thysanoptera</taxon>
        <taxon>Terebrantia</taxon>
        <taxon>Thripoidea</taxon>
        <taxon>Thripidae</taxon>
        <taxon>Thrips</taxon>
    </lineage>
</organism>
<dbReference type="KEGG" id="tpal:117651729"/>
<dbReference type="Pfam" id="PF00135">
    <property type="entry name" value="COesterase"/>
    <property type="match status" value="1"/>
</dbReference>
<evidence type="ECO:0000256" key="4">
    <source>
        <dbReference type="SAM" id="Phobius"/>
    </source>
</evidence>
<evidence type="ECO:0000313" key="6">
    <source>
        <dbReference type="Proteomes" id="UP000515158"/>
    </source>
</evidence>
<dbReference type="RefSeq" id="XP_034251926.1">
    <property type="nucleotide sequence ID" value="XM_034396035.1"/>
</dbReference>
<dbReference type="InterPro" id="IPR029058">
    <property type="entry name" value="AB_hydrolase_fold"/>
</dbReference>
<feature type="transmembrane region" description="Helical" evidence="4">
    <location>
        <begin position="697"/>
        <end position="722"/>
    </location>
</feature>
<dbReference type="GeneID" id="117651729"/>
<keyword evidence="4" id="KW-1133">Transmembrane helix</keyword>
<feature type="non-terminal residue" evidence="7">
    <location>
        <position position="1"/>
    </location>
</feature>
<dbReference type="OrthoDB" id="3200163at2759"/>
<keyword evidence="2" id="KW-0325">Glycoprotein</keyword>
<keyword evidence="6" id="KW-1185">Reference proteome</keyword>
<dbReference type="Gene3D" id="3.40.50.1820">
    <property type="entry name" value="alpha/beta hydrolase"/>
    <property type="match status" value="1"/>
</dbReference>
<dbReference type="InParanoid" id="A0A6P9A5X5"/>
<dbReference type="InterPro" id="IPR002018">
    <property type="entry name" value="CarbesteraseB"/>
</dbReference>
<dbReference type="Proteomes" id="UP000515158">
    <property type="component" value="Unplaced"/>
</dbReference>
<evidence type="ECO:0000313" key="7">
    <source>
        <dbReference type="RefSeq" id="XP_034251926.1"/>
    </source>
</evidence>
<dbReference type="InterPro" id="IPR051093">
    <property type="entry name" value="Neuroligin/BSAL"/>
</dbReference>
<keyword evidence="4" id="KW-0812">Transmembrane</keyword>
<feature type="domain" description="Carboxylesterase type B" evidence="5">
    <location>
        <begin position="4"/>
        <end position="560"/>
    </location>
</feature>
<dbReference type="SUPFAM" id="SSF53474">
    <property type="entry name" value="alpha/beta-Hydrolases"/>
    <property type="match status" value="1"/>
</dbReference>
<comment type="similarity">
    <text evidence="1">Belongs to the type-B carboxylesterase/lipase family.</text>
</comment>
<reference evidence="7" key="1">
    <citation type="submission" date="2025-08" db="UniProtKB">
        <authorList>
            <consortium name="RefSeq"/>
        </authorList>
    </citation>
    <scope>IDENTIFICATION</scope>
    <source>
        <tissue evidence="7">Total insect</tissue>
    </source>
</reference>
<dbReference type="PANTHER" id="PTHR43903">
    <property type="entry name" value="NEUROLIGIN"/>
    <property type="match status" value="1"/>
</dbReference>
<keyword evidence="4" id="KW-0472">Membrane</keyword>
<name>A0A6P9A5X5_THRPL</name>
<sequence>RYSSRIVQTKHGPVRGIIVQLNSRRLDPVEVFRGVPYAAPPIGPLRLAPSQPPPPWTGTRLADTFGPVCPQRMPVQDLNNRTSALQLMPRGRLLHLKELAPFLTRQSEDCLNLNIHVPGSGSRGADAPYPVIVLVHGESYEWNAGSPYDGAVLASWGHVIVVTFNYRLGILGFLRTRLGSTDLDYGTGDILTLLKWVQDNASAFGGDPKRVTLLGHDTGAALASILLLSPLSRGLFHHVVLMSGSVLSPWATVQTPWDLRGAVSHQLGCHVSAPGDQDLAPCLRRLPLEALLSVSVEPPRFLPRFGPSIPFPGLDPVRVALEKANDPFVRCPLLVGAHTTESYDDFNNQDIQYGFEEEQRNRVLRTFVRNAYVFHLNEIFSTVRNEYTDWEKPVAHPINLRDNTLEALSDGHTVAPLVLLARTHARRGGPTYLFHFAHQTRDSLYPQRLGSVRGEGLPYLLGLPLVGGEPHFPHNYSRQDVAVAEATINYICNFAKTGNPNDPRAEQQATNHKWEEDRETRSRFKDIQWEKFEMSSQLYLSITQKPRLKSHYRGHRIAVWLDLIPQLHRAGGQDVAMRHHHFHEKGERYFSGSVRAESPTQFPAVPDFLVPPTTATASGTASGTGGAECPPTSNLTELAVDEDDAVNMMRPNEVVDASKEGVVTASTNNNKANVNNDDDDNGLFHGFTPSQFFKSSLALGVTLGAGGLLLVLNVVVLVAILYQRAHKARRRKAE</sequence>